<name>A0A8J8MBX8_9FIRM</name>
<keyword evidence="3" id="KW-1185">Reference proteome</keyword>
<evidence type="ECO:0000256" key="1">
    <source>
        <dbReference type="SAM" id="Phobius"/>
    </source>
</evidence>
<dbReference type="InterPro" id="IPR010540">
    <property type="entry name" value="CmpB_TMEM229"/>
</dbReference>
<dbReference type="AlphaFoldDB" id="A0A8J8MBX8"/>
<dbReference type="KEGG" id="vgu:HYG85_13420"/>
<keyword evidence="1" id="KW-0812">Transmembrane</keyword>
<feature type="transmembrane region" description="Helical" evidence="1">
    <location>
        <begin position="68"/>
        <end position="94"/>
    </location>
</feature>
<feature type="transmembrane region" description="Helical" evidence="1">
    <location>
        <begin position="115"/>
        <end position="137"/>
    </location>
</feature>
<keyword evidence="1" id="KW-1133">Transmembrane helix</keyword>
<feature type="transmembrane region" description="Helical" evidence="1">
    <location>
        <begin position="42"/>
        <end position="62"/>
    </location>
</feature>
<protein>
    <submittedName>
        <fullName evidence="2">Putative ABC transporter permease</fullName>
    </submittedName>
</protein>
<reference evidence="2 3" key="1">
    <citation type="submission" date="2020-07" db="EMBL/GenBank/DDBJ databases">
        <title>Vallitalea guaymasensis genome.</title>
        <authorList>
            <person name="Postec A."/>
        </authorList>
    </citation>
    <scope>NUCLEOTIDE SEQUENCE [LARGE SCALE GENOMIC DNA]</scope>
    <source>
        <strain evidence="2 3">Ra1766G1</strain>
    </source>
</reference>
<feature type="transmembrane region" description="Helical" evidence="1">
    <location>
        <begin position="149"/>
        <end position="168"/>
    </location>
</feature>
<dbReference type="EMBL" id="CP058561">
    <property type="protein sequence ID" value="QUH29855.1"/>
    <property type="molecule type" value="Genomic_DNA"/>
</dbReference>
<gene>
    <name evidence="2" type="ORF">HYG85_13420</name>
</gene>
<evidence type="ECO:0000313" key="3">
    <source>
        <dbReference type="Proteomes" id="UP000677305"/>
    </source>
</evidence>
<sequence>MVDISRLMIYFSIYSFLGWVWETSFVSVCTGKFVNRGFLKGFFIPIYGLGALSVIMVHRIIGDTTNNYILNLFIVVLVSTLVVTTLEFFTGFAMERIFNKKWWDYSDKPFNLKGYICLKFSIGWGVFIFVFLLLLHPNISYYLSGFNEGVIVSMSIIFTVYLITDIVLSTKDVISLREAIRKYAEIPFEKYRMSIIKCRRIFNAFPDLLKLNAGTLKFDVRSILNEGVEKFKTQIVSRFR</sequence>
<keyword evidence="1" id="KW-0472">Membrane</keyword>
<accession>A0A8J8MBX8</accession>
<dbReference type="Proteomes" id="UP000677305">
    <property type="component" value="Chromosome"/>
</dbReference>
<dbReference type="RefSeq" id="WP_212690109.1">
    <property type="nucleotide sequence ID" value="NZ_CP058561.1"/>
</dbReference>
<evidence type="ECO:0000313" key="2">
    <source>
        <dbReference type="EMBL" id="QUH29855.1"/>
    </source>
</evidence>
<proteinExistence type="predicted"/>
<dbReference type="Pfam" id="PF06541">
    <property type="entry name" value="ABC_trans_CmpB"/>
    <property type="match status" value="1"/>
</dbReference>
<feature type="transmembrane region" description="Helical" evidence="1">
    <location>
        <begin position="6"/>
        <end position="30"/>
    </location>
</feature>
<organism evidence="2 3">
    <name type="scientific">Vallitalea guaymasensis</name>
    <dbReference type="NCBI Taxonomy" id="1185412"/>
    <lineage>
        <taxon>Bacteria</taxon>
        <taxon>Bacillati</taxon>
        <taxon>Bacillota</taxon>
        <taxon>Clostridia</taxon>
        <taxon>Lachnospirales</taxon>
        <taxon>Vallitaleaceae</taxon>
        <taxon>Vallitalea</taxon>
    </lineage>
</organism>